<organism evidence="1 2">
    <name type="scientific">Burkholderia aenigmatica</name>
    <dbReference type="NCBI Taxonomy" id="2015348"/>
    <lineage>
        <taxon>Bacteria</taxon>
        <taxon>Pseudomonadati</taxon>
        <taxon>Pseudomonadota</taxon>
        <taxon>Betaproteobacteria</taxon>
        <taxon>Burkholderiales</taxon>
        <taxon>Burkholderiaceae</taxon>
        <taxon>Burkholderia</taxon>
        <taxon>Burkholderia cepacia complex</taxon>
    </lineage>
</organism>
<keyword evidence="2" id="KW-1185">Reference proteome</keyword>
<dbReference type="EMBL" id="CABVQG010000008">
    <property type="protein sequence ID" value="VWC63671.1"/>
    <property type="molecule type" value="Genomic_DNA"/>
</dbReference>
<evidence type="ECO:0000313" key="2">
    <source>
        <dbReference type="Proteomes" id="UP000494120"/>
    </source>
</evidence>
<dbReference type="Proteomes" id="UP000494120">
    <property type="component" value="Unassembled WGS sequence"/>
</dbReference>
<evidence type="ECO:0008006" key="3">
    <source>
        <dbReference type="Google" id="ProtNLM"/>
    </source>
</evidence>
<dbReference type="RefSeq" id="WP_174957182.1">
    <property type="nucleotide sequence ID" value="NZ_CABVQG010000008.1"/>
</dbReference>
<proteinExistence type="predicted"/>
<sequence length="93" mass="10909">MSAYVKLLNRQAEASVPAVPPLRQKLLDWYRTLPEVSRRRPFSMTEFETALGTQGKYISPVLLELGWQRKRRWSSCGQYLRYWLPPPLPAQEC</sequence>
<comment type="caution">
    <text evidence="1">The sequence shown here is derived from an EMBL/GenBank/DDBJ whole genome shotgun (WGS) entry which is preliminary data.</text>
</comment>
<protein>
    <recommendedName>
        <fullName evidence="3">Transposase</fullName>
    </recommendedName>
</protein>
<name>A0ABY6XQ95_9BURK</name>
<evidence type="ECO:0000313" key="1">
    <source>
        <dbReference type="EMBL" id="VWC63671.1"/>
    </source>
</evidence>
<gene>
    <name evidence="1" type="ORF">BLA17378_02658</name>
</gene>
<reference evidence="1 2" key="1">
    <citation type="submission" date="2019-09" db="EMBL/GenBank/DDBJ databases">
        <authorList>
            <person name="Depoorter E."/>
        </authorList>
    </citation>
    <scope>NUCLEOTIDE SEQUENCE [LARGE SCALE GENOMIC DNA]</scope>
    <source>
        <strain evidence="1 2">R-17378</strain>
    </source>
</reference>
<accession>A0ABY6XQ95</accession>